<dbReference type="EMBL" id="JBHTKL010000002">
    <property type="protein sequence ID" value="MFD1019246.1"/>
    <property type="molecule type" value="Genomic_DNA"/>
</dbReference>
<sequence>MERKIEQGKQLYLKKTHEIVINEHEITSENYRFSLHQVYDVSFKSTENETGLLYLHTNQGVLTYVMEDYPEAFIKAFNKLKERH</sequence>
<reference evidence="2" key="1">
    <citation type="journal article" date="2019" name="Int. J. Syst. Evol. Microbiol.">
        <title>The Global Catalogue of Microorganisms (GCM) 10K type strain sequencing project: providing services to taxonomists for standard genome sequencing and annotation.</title>
        <authorList>
            <consortium name="The Broad Institute Genomics Platform"/>
            <consortium name="The Broad Institute Genome Sequencing Center for Infectious Disease"/>
            <person name="Wu L."/>
            <person name="Ma J."/>
        </authorList>
    </citation>
    <scope>NUCLEOTIDE SEQUENCE [LARGE SCALE GENOMIC DNA]</scope>
    <source>
        <strain evidence="2">CCUG 56607</strain>
    </source>
</reference>
<name>A0ABW3KZD8_9BACI</name>
<proteinExistence type="predicted"/>
<comment type="caution">
    <text evidence="1">The sequence shown here is derived from an EMBL/GenBank/DDBJ whole genome shotgun (WGS) entry which is preliminary data.</text>
</comment>
<protein>
    <submittedName>
        <fullName evidence="1">Uncharacterized protein</fullName>
    </submittedName>
</protein>
<evidence type="ECO:0000313" key="2">
    <source>
        <dbReference type="Proteomes" id="UP001596990"/>
    </source>
</evidence>
<organism evidence="1 2">
    <name type="scientific">Thalassobacillus hwangdonensis</name>
    <dbReference type="NCBI Taxonomy" id="546108"/>
    <lineage>
        <taxon>Bacteria</taxon>
        <taxon>Bacillati</taxon>
        <taxon>Bacillota</taxon>
        <taxon>Bacilli</taxon>
        <taxon>Bacillales</taxon>
        <taxon>Bacillaceae</taxon>
        <taxon>Thalassobacillus</taxon>
    </lineage>
</organism>
<evidence type="ECO:0000313" key="1">
    <source>
        <dbReference type="EMBL" id="MFD1019246.1"/>
    </source>
</evidence>
<keyword evidence="2" id="KW-1185">Reference proteome</keyword>
<dbReference type="Proteomes" id="UP001596990">
    <property type="component" value="Unassembled WGS sequence"/>
</dbReference>
<gene>
    <name evidence="1" type="ORF">ACFQ2J_08570</name>
</gene>
<dbReference type="RefSeq" id="WP_386058765.1">
    <property type="nucleotide sequence ID" value="NZ_JBHTKL010000002.1"/>
</dbReference>
<accession>A0ABW3KZD8</accession>